<protein>
    <recommendedName>
        <fullName evidence="2">TFIIE beta domain-containing protein</fullName>
    </recommendedName>
</protein>
<comment type="caution">
    <text evidence="3">The sequence shown here is derived from an EMBL/GenBank/DDBJ whole genome shotgun (WGS) entry which is preliminary data.</text>
</comment>
<name>A0ABQ7J7E3_9APIC</name>
<accession>A0ABQ7J7E3</accession>
<feature type="domain" description="TFIIE beta" evidence="2">
    <location>
        <begin position="257"/>
        <end position="323"/>
    </location>
</feature>
<evidence type="ECO:0000313" key="3">
    <source>
        <dbReference type="EMBL" id="KAF8819869.1"/>
    </source>
</evidence>
<dbReference type="PANTHER" id="PTHR12716">
    <property type="entry name" value="TRANSCRIPTION INITIATION FACTOR IIE, BETA SUBUNIT"/>
    <property type="match status" value="1"/>
</dbReference>
<reference evidence="3 4" key="1">
    <citation type="journal article" date="2020" name="bioRxiv">
        <title>Metabolic contributions of an alphaproteobacterial endosymbiont in the apicomplexan Cardiosporidium cionae.</title>
        <authorList>
            <person name="Hunter E.S."/>
            <person name="Paight C.J."/>
            <person name="Lane C.E."/>
        </authorList>
    </citation>
    <scope>NUCLEOTIDE SEQUENCE [LARGE SCALE GENOMIC DNA]</scope>
    <source>
        <strain evidence="3">ESH_2018</strain>
    </source>
</reference>
<feature type="compositionally biased region" description="Polar residues" evidence="1">
    <location>
        <begin position="205"/>
        <end position="214"/>
    </location>
</feature>
<dbReference type="EMBL" id="JADAQX010000572">
    <property type="protein sequence ID" value="KAF8819869.1"/>
    <property type="molecule type" value="Genomic_DNA"/>
</dbReference>
<evidence type="ECO:0000256" key="1">
    <source>
        <dbReference type="SAM" id="MobiDB-lite"/>
    </source>
</evidence>
<sequence>MLPRSATILSSIIVNLAQHYVSPQRSAMNQMIWFHKHVHAIASRALLNCNRSQPIRKRIAIHHVISQTFVPKSGFGVVAVMPSHQKSVSKMLWRPSGTDLPNRPVFRVSTPSDTSPPLTIASASAAAVPYEVPPISQPSNDSRRLYGPIQTSNAAITLSAFNAKSHPRSYNNAMLSHQSPDVKMFHSERKRLRTHSKTASPIPAFSSTVPSQEVSTEERNATRLNTSSNAILTRASPVSCTIDVPILYNNVPCPISFVVHKILEFLQEKKQMLTLTEVENHFKKKGYVGLHIKTNKELFQALQTNERILYDIARKKLAFVNPYERVVSSEALLASVCYDGGLTGLRVTDDLLTAHVSVKDWIHGLLVSRRIRCIRPNNSHLRGKFKCAFASSERTCGLYSRKKCKACFENLKGLLLYPLGDDEFESARLCIDPDVKALWDSSKDCCENGVWESRFRRCTFDYELRDAKIEIPAMETILKDYNIDMPAPKWQHETPREKRGKAAGMGRFSTKMRRIQNTHLFTAEELRGEIQQQQLSSWGSAINF</sequence>
<dbReference type="PANTHER" id="PTHR12716:SF8">
    <property type="entry name" value="TRANSCRIPTION INITIATION FACTOR IIE SUBUNIT BETA"/>
    <property type="match status" value="1"/>
</dbReference>
<dbReference type="InterPro" id="IPR003166">
    <property type="entry name" value="TFIIE_bsu_DNA-bd"/>
</dbReference>
<dbReference type="Proteomes" id="UP000823046">
    <property type="component" value="Unassembled WGS sequence"/>
</dbReference>
<dbReference type="InterPro" id="IPR016656">
    <property type="entry name" value="TFIIE-bsu"/>
</dbReference>
<keyword evidence="4" id="KW-1185">Reference proteome</keyword>
<feature type="region of interest" description="Disordered" evidence="1">
    <location>
        <begin position="195"/>
        <end position="214"/>
    </location>
</feature>
<gene>
    <name evidence="3" type="ORF">IE077_004592</name>
</gene>
<evidence type="ECO:0000313" key="4">
    <source>
        <dbReference type="Proteomes" id="UP000823046"/>
    </source>
</evidence>
<dbReference type="Pfam" id="PF02186">
    <property type="entry name" value="TFIIE_beta"/>
    <property type="match status" value="1"/>
</dbReference>
<proteinExistence type="predicted"/>
<evidence type="ECO:0000259" key="2">
    <source>
        <dbReference type="Pfam" id="PF02186"/>
    </source>
</evidence>
<organism evidence="3 4">
    <name type="scientific">Cardiosporidium cionae</name>
    <dbReference type="NCBI Taxonomy" id="476202"/>
    <lineage>
        <taxon>Eukaryota</taxon>
        <taxon>Sar</taxon>
        <taxon>Alveolata</taxon>
        <taxon>Apicomplexa</taxon>
        <taxon>Aconoidasida</taxon>
        <taxon>Nephromycida</taxon>
        <taxon>Cardiosporidium</taxon>
    </lineage>
</organism>